<comment type="caution">
    <text evidence="5">The sequence shown here is derived from an EMBL/GenBank/DDBJ whole genome shotgun (WGS) entry which is preliminary data.</text>
</comment>
<dbReference type="CDD" id="cd17773">
    <property type="entry name" value="CBS_pair_NeuB"/>
    <property type="match status" value="1"/>
</dbReference>
<dbReference type="PANTHER" id="PTHR42966:SF3">
    <property type="entry name" value="BLR5971 PROTEIN"/>
    <property type="match status" value="1"/>
</dbReference>
<dbReference type="RefSeq" id="WP_061475456.1">
    <property type="nucleotide sequence ID" value="NZ_JMGO02000002.1"/>
</dbReference>
<name>A0A175VL54_AEREN</name>
<dbReference type="InterPro" id="IPR000644">
    <property type="entry name" value="CBS_dom"/>
</dbReference>
<dbReference type="GO" id="GO:0047444">
    <property type="term" value="F:N-acylneuraminate-9-phosphate synthase activity"/>
    <property type="evidence" value="ECO:0007669"/>
    <property type="project" value="TreeGrafter"/>
</dbReference>
<dbReference type="Gene3D" id="3.10.580.10">
    <property type="entry name" value="CBS-domain"/>
    <property type="match status" value="1"/>
</dbReference>
<gene>
    <name evidence="5" type="ORF">LCR_06525</name>
</gene>
<dbReference type="InterPro" id="IPR013785">
    <property type="entry name" value="Aldolase_TIM"/>
</dbReference>
<evidence type="ECO:0000259" key="3">
    <source>
        <dbReference type="PROSITE" id="PS50844"/>
    </source>
</evidence>
<dbReference type="SUPFAM" id="SSF54631">
    <property type="entry name" value="CBS-domain pair"/>
    <property type="match status" value="1"/>
</dbReference>
<dbReference type="OrthoDB" id="9781701at2"/>
<evidence type="ECO:0000313" key="5">
    <source>
        <dbReference type="EMBL" id="KXU81361.1"/>
    </source>
</evidence>
<dbReference type="InterPro" id="IPR013974">
    <property type="entry name" value="SAF"/>
</dbReference>
<accession>A0A175VL54</accession>
<keyword evidence="1 2" id="KW-0129">CBS domain</keyword>
<dbReference type="Gene3D" id="3.20.20.70">
    <property type="entry name" value="Aldolase class I"/>
    <property type="match status" value="1"/>
</dbReference>
<dbReference type="GO" id="GO:0016051">
    <property type="term" value="P:carbohydrate biosynthetic process"/>
    <property type="evidence" value="ECO:0007669"/>
    <property type="project" value="InterPro"/>
</dbReference>
<evidence type="ECO:0000313" key="6">
    <source>
        <dbReference type="Proteomes" id="UP000078435"/>
    </source>
</evidence>
<protein>
    <submittedName>
        <fullName evidence="5">Acetylneuraminic acid synthetase</fullName>
    </submittedName>
</protein>
<dbReference type="InterPro" id="IPR036237">
    <property type="entry name" value="Xyl_isomerase-like_sf"/>
</dbReference>
<dbReference type="PANTHER" id="PTHR42966">
    <property type="entry name" value="N-ACETYLNEURAMINATE SYNTHASE"/>
    <property type="match status" value="1"/>
</dbReference>
<dbReference type="CDD" id="cd11615">
    <property type="entry name" value="SAF_NeuB_like"/>
    <property type="match status" value="1"/>
</dbReference>
<dbReference type="SUPFAM" id="SSF51658">
    <property type="entry name" value="Xylose isomerase-like"/>
    <property type="match status" value="1"/>
</dbReference>
<dbReference type="InterPro" id="IPR013132">
    <property type="entry name" value="PseI/NeuA/B-like_N"/>
</dbReference>
<dbReference type="InterPro" id="IPR046342">
    <property type="entry name" value="CBS_dom_sf"/>
</dbReference>
<evidence type="ECO:0000256" key="1">
    <source>
        <dbReference type="ARBA" id="ARBA00023122"/>
    </source>
</evidence>
<dbReference type="Pfam" id="PF03102">
    <property type="entry name" value="NeuB"/>
    <property type="match status" value="1"/>
</dbReference>
<reference evidence="5 6" key="1">
    <citation type="submission" date="2016-02" db="EMBL/GenBank/DDBJ databases">
        <title>Draft genome sequence of Aeromonas trota strain 1999lcr isolated from cerebrospinal fluid (CSF).</title>
        <authorList>
            <person name="Dallagassa C.B."/>
            <person name="Prediger K.C."/>
            <person name="Weiss V.A."/>
            <person name="Assis F.E."/>
            <person name="Baura V."/>
            <person name="Cruz L.M."/>
            <person name="Souza E.M."/>
            <person name="Pedrosa F.O."/>
            <person name="Fadel-Picheth C.M."/>
        </authorList>
    </citation>
    <scope>NUCLEOTIDE SEQUENCE [LARGE SCALE GENOMIC DNA]</scope>
    <source>
        <strain evidence="5 6">1999lcr</strain>
    </source>
</reference>
<evidence type="ECO:0000256" key="2">
    <source>
        <dbReference type="PROSITE-ProRule" id="PRU00703"/>
    </source>
</evidence>
<dbReference type="EMBL" id="JMGO02000002">
    <property type="protein sequence ID" value="KXU81361.1"/>
    <property type="molecule type" value="Genomic_DNA"/>
</dbReference>
<dbReference type="InterPro" id="IPR036732">
    <property type="entry name" value="AFP_Neu5c_C_sf"/>
</dbReference>
<dbReference type="AlphaFoldDB" id="A0A175VL54"/>
<dbReference type="PROSITE" id="PS51371">
    <property type="entry name" value="CBS"/>
    <property type="match status" value="1"/>
</dbReference>
<dbReference type="Gene3D" id="3.90.1210.10">
    <property type="entry name" value="Antifreeze-like/N-acetylneuraminic acid synthase C-terminal domain"/>
    <property type="match status" value="1"/>
</dbReference>
<dbReference type="Proteomes" id="UP000078435">
    <property type="component" value="Unassembled WGS sequence"/>
</dbReference>
<dbReference type="SUPFAM" id="SSF51569">
    <property type="entry name" value="Aldolase"/>
    <property type="match status" value="1"/>
</dbReference>
<dbReference type="PROSITE" id="PS50844">
    <property type="entry name" value="AFP_LIKE"/>
    <property type="match status" value="1"/>
</dbReference>
<sequence length="751" mass="85308">MIIDRNVTRYVVFSDETIMHALQKMSLNKSGIVFVLTQNGVLEGVMTDGDLRRWLLEETNFDLSLPVAIVSNHNFTSADIESPHETISALFSSRIKYLPLLDKQHRLMAVATQHNQPIQIDNFLIAEESPTFIIAEIGNNHNGDIVLAKKLVDLAVASGANCAKFQMRHLASMYRQNTPQRTAGEDLGSEYTLQLLERFQLTTKELIEVFDYCKEKGIIPLCTPWDATSLDELENYGMPAYKVASADLTNHEFLEKLILTRKPLICSTGMSSEQEIKNAIALFQRNGTQFIILHCNSTYPAPFKDINLKYISRLQELIQSGHVGYSGHERGISVAMAAVSLGAKIIEKHFTLDRNMEGNDHRVSLLPDEFTMMVQGIREIELAMGHRKAREVTQGEMMNREVLGKSLICTMDLKIGEIITSNAVDIRSPGKGLPPYEKNKLIGMVARRDIAVGDFFYPSDLNEKTIQARQYSFNRPFGIPVRYHDLKDMLGKTNLDLVEFHLSYKDLDLDPADYLSSEGYDLDVIVHSPELFYGDHIMDLCAEDNIYREHSIKELQRVIDKTRQLASYFHRSTKPLIIINAGGFTLDSFMPRSERKVKYKLIAEAIKRLDRQGVEIIPQTMPPYPWHFGGQRYHNLFMEADEISDFCEKQGMRVCLDISHSKLACNLNKDSFARFIRQIAPYTAHLHLVDAKDVDGEGLQIGEGDIDFDEVSALLKQHAPTASFIPEIWQGHKNNGEGFWIALERLEKFKI</sequence>
<feature type="domain" description="AFP-like" evidence="3">
    <location>
        <begin position="406"/>
        <end position="464"/>
    </location>
</feature>
<dbReference type="InterPro" id="IPR013022">
    <property type="entry name" value="Xyl_isomerase-like_TIM-brl"/>
</dbReference>
<dbReference type="Pfam" id="PF08666">
    <property type="entry name" value="SAF"/>
    <property type="match status" value="1"/>
</dbReference>
<dbReference type="InterPro" id="IPR051690">
    <property type="entry name" value="PseI-like"/>
</dbReference>
<feature type="domain" description="CBS" evidence="4">
    <location>
        <begin position="3"/>
        <end position="63"/>
    </location>
</feature>
<proteinExistence type="predicted"/>
<dbReference type="InterPro" id="IPR006190">
    <property type="entry name" value="SAF_AFP_Neu5Ac"/>
</dbReference>
<dbReference type="SUPFAM" id="SSF51269">
    <property type="entry name" value="AFP III-like domain"/>
    <property type="match status" value="1"/>
</dbReference>
<organism evidence="5 6">
    <name type="scientific">Aeromonas enteropelogenes</name>
    <name type="common">Aeromonas trota</name>
    <dbReference type="NCBI Taxonomy" id="29489"/>
    <lineage>
        <taxon>Bacteria</taxon>
        <taxon>Pseudomonadati</taxon>
        <taxon>Pseudomonadota</taxon>
        <taxon>Gammaproteobacteria</taxon>
        <taxon>Aeromonadales</taxon>
        <taxon>Aeromonadaceae</taxon>
        <taxon>Aeromonas</taxon>
    </lineage>
</organism>
<dbReference type="SMART" id="SM00858">
    <property type="entry name" value="SAF"/>
    <property type="match status" value="1"/>
</dbReference>
<dbReference type="Pfam" id="PF01261">
    <property type="entry name" value="AP_endonuc_2"/>
    <property type="match status" value="1"/>
</dbReference>
<evidence type="ECO:0000259" key="4">
    <source>
        <dbReference type="PROSITE" id="PS51371"/>
    </source>
</evidence>
<dbReference type="Gene3D" id="3.20.20.150">
    <property type="entry name" value="Divalent-metal-dependent TIM barrel enzymes"/>
    <property type="match status" value="1"/>
</dbReference>
<dbReference type="Pfam" id="PF00571">
    <property type="entry name" value="CBS"/>
    <property type="match status" value="1"/>
</dbReference>
<dbReference type="InterPro" id="IPR057736">
    <property type="entry name" value="SAF_PseI/NeuA/NeuB"/>
</dbReference>